<keyword evidence="3" id="KW-1185">Reference proteome</keyword>
<name>A0A1G7S2Q9_9ACTN</name>
<dbReference type="EMBL" id="FNCN01000002">
    <property type="protein sequence ID" value="SDG16410.1"/>
    <property type="molecule type" value="Genomic_DNA"/>
</dbReference>
<dbReference type="Proteomes" id="UP000198923">
    <property type="component" value="Unassembled WGS sequence"/>
</dbReference>
<dbReference type="InterPro" id="IPR057727">
    <property type="entry name" value="WCX_dom"/>
</dbReference>
<organism evidence="2 3">
    <name type="scientific">Sinosporangium album</name>
    <dbReference type="NCBI Taxonomy" id="504805"/>
    <lineage>
        <taxon>Bacteria</taxon>
        <taxon>Bacillati</taxon>
        <taxon>Actinomycetota</taxon>
        <taxon>Actinomycetes</taxon>
        <taxon>Streptosporangiales</taxon>
        <taxon>Streptosporangiaceae</taxon>
        <taxon>Sinosporangium</taxon>
    </lineage>
</organism>
<reference evidence="2 3" key="1">
    <citation type="submission" date="2016-10" db="EMBL/GenBank/DDBJ databases">
        <authorList>
            <person name="de Groot N.N."/>
        </authorList>
    </citation>
    <scope>NUCLEOTIDE SEQUENCE [LARGE SCALE GENOMIC DNA]</scope>
    <source>
        <strain evidence="2 3">CPCC 201354</strain>
    </source>
</reference>
<dbReference type="STRING" id="504805.SAMN05421505_102117"/>
<feature type="domain" description="WCX" evidence="1">
    <location>
        <begin position="36"/>
        <end position="100"/>
    </location>
</feature>
<proteinExistence type="predicted"/>
<evidence type="ECO:0000313" key="3">
    <source>
        <dbReference type="Proteomes" id="UP000198923"/>
    </source>
</evidence>
<dbReference type="Pfam" id="PF25583">
    <property type="entry name" value="WCX"/>
    <property type="match status" value="1"/>
</dbReference>
<accession>A0A1G7S2Q9</accession>
<dbReference type="AlphaFoldDB" id="A0A1G7S2Q9"/>
<sequence>MPISAFPRPRFPDIYQPRAIMPDLGRCPCFPHAQVEWVASRLGDTADKLEPIDSDTCRLSGQSDSLEWLVFRLVMLGCEFEVHGPPELVDYLREMAARTLRAVEDRN</sequence>
<gene>
    <name evidence="2" type="ORF">SAMN05421505_102117</name>
</gene>
<evidence type="ECO:0000313" key="2">
    <source>
        <dbReference type="EMBL" id="SDG16410.1"/>
    </source>
</evidence>
<protein>
    <submittedName>
        <fullName evidence="2">WYL domain-containing protein</fullName>
    </submittedName>
</protein>
<evidence type="ECO:0000259" key="1">
    <source>
        <dbReference type="Pfam" id="PF25583"/>
    </source>
</evidence>